<proteinExistence type="predicted"/>
<sequence length="152" mass="16179">MFERFARSARTAVEDARFEASRRGDRRIGTDHLLIALLRDETLAQLIGVDATAARQAADQLDRTALAAIGLAVGEFESNGGAVLNSRVPLMTVSAKTVIKLALSKAVAEKARIISSRHLMLALLDRSEPDPAASLLAALPIDPVAIRGRLAA</sequence>
<dbReference type="RefSeq" id="WP_179388072.1">
    <property type="nucleotide sequence ID" value="NZ_JACBYQ010000001.1"/>
</dbReference>
<protein>
    <submittedName>
        <fullName evidence="3">ATP-dependent Clp protease ATP-binding subunit ClpA</fullName>
    </submittedName>
</protein>
<gene>
    <name evidence="3" type="ORF">FHU41_000513</name>
</gene>
<dbReference type="GO" id="GO:0008233">
    <property type="term" value="F:peptidase activity"/>
    <property type="evidence" value="ECO:0007669"/>
    <property type="project" value="UniProtKB-KW"/>
</dbReference>
<keyword evidence="3" id="KW-0378">Hydrolase</keyword>
<name>A0A7Y9LRJ7_9MICC</name>
<reference evidence="3 4" key="1">
    <citation type="submission" date="2020-07" db="EMBL/GenBank/DDBJ databases">
        <title>Sequencing the genomes of 1000 actinobacteria strains.</title>
        <authorList>
            <person name="Klenk H.-P."/>
        </authorList>
    </citation>
    <scope>NUCLEOTIDE SEQUENCE [LARGE SCALE GENOMIC DNA]</scope>
    <source>
        <strain evidence="3 4">DSM 102047</strain>
    </source>
</reference>
<accession>A0A7Y9LRJ7</accession>
<keyword evidence="3" id="KW-0547">Nucleotide-binding</keyword>
<dbReference type="EMBL" id="JACBYQ010000001">
    <property type="protein sequence ID" value="NYE94292.1"/>
    <property type="molecule type" value="Genomic_DNA"/>
</dbReference>
<keyword evidence="3" id="KW-0067">ATP-binding</keyword>
<dbReference type="Proteomes" id="UP000521748">
    <property type="component" value="Unassembled WGS sequence"/>
</dbReference>
<organism evidence="3 4">
    <name type="scientific">Psychromicrobium silvestre</name>
    <dbReference type="NCBI Taxonomy" id="1645614"/>
    <lineage>
        <taxon>Bacteria</taxon>
        <taxon>Bacillati</taxon>
        <taxon>Actinomycetota</taxon>
        <taxon>Actinomycetes</taxon>
        <taxon>Micrococcales</taxon>
        <taxon>Micrococcaceae</taxon>
        <taxon>Psychromicrobium</taxon>
    </lineage>
</organism>
<feature type="domain" description="Clp R" evidence="2">
    <location>
        <begin position="2"/>
        <end position="152"/>
    </location>
</feature>
<dbReference type="InterPro" id="IPR036628">
    <property type="entry name" value="Clp_N_dom_sf"/>
</dbReference>
<keyword evidence="3" id="KW-0645">Protease</keyword>
<keyword evidence="4" id="KW-1185">Reference proteome</keyword>
<evidence type="ECO:0000259" key="2">
    <source>
        <dbReference type="PROSITE" id="PS51903"/>
    </source>
</evidence>
<keyword evidence="1" id="KW-0677">Repeat</keyword>
<comment type="caution">
    <text evidence="3">The sequence shown here is derived from an EMBL/GenBank/DDBJ whole genome shotgun (WGS) entry which is preliminary data.</text>
</comment>
<dbReference type="GO" id="GO:0005524">
    <property type="term" value="F:ATP binding"/>
    <property type="evidence" value="ECO:0007669"/>
    <property type="project" value="UniProtKB-KW"/>
</dbReference>
<evidence type="ECO:0000313" key="3">
    <source>
        <dbReference type="EMBL" id="NYE94292.1"/>
    </source>
</evidence>
<evidence type="ECO:0000256" key="1">
    <source>
        <dbReference type="PROSITE-ProRule" id="PRU01251"/>
    </source>
</evidence>
<dbReference type="InterPro" id="IPR004176">
    <property type="entry name" value="Clp_R_N"/>
</dbReference>
<dbReference type="AlphaFoldDB" id="A0A7Y9LRJ7"/>
<dbReference type="Gene3D" id="1.10.1780.10">
    <property type="entry name" value="Clp, N-terminal domain"/>
    <property type="match status" value="1"/>
</dbReference>
<dbReference type="GO" id="GO:0006508">
    <property type="term" value="P:proteolysis"/>
    <property type="evidence" value="ECO:0007669"/>
    <property type="project" value="UniProtKB-KW"/>
</dbReference>
<dbReference type="PROSITE" id="PS51903">
    <property type="entry name" value="CLP_R"/>
    <property type="match status" value="1"/>
</dbReference>
<evidence type="ECO:0000313" key="4">
    <source>
        <dbReference type="Proteomes" id="UP000521748"/>
    </source>
</evidence>
<dbReference type="SUPFAM" id="SSF81923">
    <property type="entry name" value="Double Clp-N motif"/>
    <property type="match status" value="2"/>
</dbReference>
<dbReference type="Pfam" id="PF02861">
    <property type="entry name" value="Clp_N"/>
    <property type="match status" value="1"/>
</dbReference>